<evidence type="ECO:0000313" key="2">
    <source>
        <dbReference type="Proteomes" id="UP000270034"/>
    </source>
</evidence>
<organism evidence="1 2">
    <name type="scientific">Acetobacter orientalis</name>
    <dbReference type="NCBI Taxonomy" id="146474"/>
    <lineage>
        <taxon>Bacteria</taxon>
        <taxon>Pseudomonadati</taxon>
        <taxon>Pseudomonadota</taxon>
        <taxon>Alphaproteobacteria</taxon>
        <taxon>Acetobacterales</taxon>
        <taxon>Acetobacteraceae</taxon>
        <taxon>Acetobacter</taxon>
    </lineage>
</organism>
<gene>
    <name evidence="1" type="ORF">AcetOrient_orf04976</name>
</gene>
<dbReference type="Proteomes" id="UP000270034">
    <property type="component" value="Chromosome"/>
</dbReference>
<protein>
    <submittedName>
        <fullName evidence="1">Uncharacterized protein</fullName>
    </submittedName>
</protein>
<reference evidence="1 2" key="1">
    <citation type="submission" date="2018-02" db="EMBL/GenBank/DDBJ databases">
        <title>Acetobacter orientalis genome.</title>
        <authorList>
            <person name="Nakashima N."/>
            <person name="Tamura T."/>
        </authorList>
    </citation>
    <scope>NUCLEOTIDE SEQUENCE [LARGE SCALE GENOMIC DNA]</scope>
    <source>
        <strain evidence="1 2">FAN1</strain>
    </source>
</reference>
<dbReference type="AlphaFoldDB" id="A0A2Z5ZLL0"/>
<name>A0A2Z5ZLL0_9PROT</name>
<dbReference type="EMBL" id="AP018515">
    <property type="protein sequence ID" value="BBC81634.1"/>
    <property type="molecule type" value="Genomic_DNA"/>
</dbReference>
<accession>A0A2Z5ZLL0</accession>
<proteinExistence type="predicted"/>
<sequence length="50" mass="5374">MAFSMRGPTPVAMHLTPNGTKRSLHVVVPDMGEFLSAFNILPNVKGGRPP</sequence>
<dbReference type="KEGG" id="aot:AcetOri_orf04976"/>
<evidence type="ECO:0000313" key="1">
    <source>
        <dbReference type="EMBL" id="BBC81634.1"/>
    </source>
</evidence>